<protein>
    <recommendedName>
        <fullName evidence="9">Ferric reductase NAD binding domain-containing protein</fullName>
    </recommendedName>
</protein>
<dbReference type="EnsemblPlants" id="Solyc05g025680.2.1">
    <property type="protein sequence ID" value="Solyc05g025680.2.1"/>
    <property type="gene ID" value="Solyc05g025680.2"/>
</dbReference>
<dbReference type="GO" id="GO:0016020">
    <property type="term" value="C:membrane"/>
    <property type="evidence" value="ECO:0007669"/>
    <property type="project" value="InterPro"/>
</dbReference>
<sequence>MFPTGIEHIFQYFSRHPFSITSAPGDDYISVYIRIVGDWTKELKRVFTEIPACLVGRAKFEEQENVDQRGLPRLLVDGPYGAPAQDYQNYDVLLLVGLGIGATPFISILKDLLNNTRADENDSNTETSASDDSWTSFGSSSSASSVKKKSQRARSAHFYWVTREPGSLEWFKGVMNEVAEMDHKGQIEMHNYLTSVYEEGDARSTLITMLQALNHAKHGVDILSGTKVRTHFARPKWTEVFKRIALKHPYSTVGKEFLQSQV</sequence>
<keyword evidence="1" id="KW-0285">Flavoprotein</keyword>
<reference evidence="7" key="2">
    <citation type="submission" date="2019-01" db="UniProtKB">
        <authorList>
            <consortium name="EnsemblPlants"/>
        </authorList>
    </citation>
    <scope>IDENTIFICATION</scope>
    <source>
        <strain evidence="7">cv. Heinz 1706</strain>
    </source>
</reference>
<evidence type="ECO:0000256" key="3">
    <source>
        <dbReference type="ARBA" id="ARBA00023002"/>
    </source>
</evidence>
<dbReference type="PANTHER" id="PTHR11972:SF44">
    <property type="entry name" value="RESPIRATORY BURST OXIDASE HOMOLOG PROTEIN E"/>
    <property type="match status" value="1"/>
</dbReference>
<reference evidence="7" key="1">
    <citation type="journal article" date="2012" name="Nature">
        <title>The tomato genome sequence provides insights into fleshy fruit evolution.</title>
        <authorList>
            <consortium name="Tomato Genome Consortium"/>
        </authorList>
    </citation>
    <scope>NUCLEOTIDE SEQUENCE [LARGE SCALE GENOMIC DNA]</scope>
    <source>
        <strain evidence="7">cv. Heinz 1706</strain>
    </source>
</reference>
<dbReference type="InterPro" id="IPR013121">
    <property type="entry name" value="Fe_red_NAD-bd_6"/>
</dbReference>
<dbReference type="PRINTS" id="PR00466">
    <property type="entry name" value="GP91PHOX"/>
</dbReference>
<feature type="domain" description="Ferric reductase NAD binding" evidence="6">
    <location>
        <begin position="90"/>
        <end position="254"/>
    </location>
</feature>
<evidence type="ECO:0000313" key="7">
    <source>
        <dbReference type="EnsemblPlants" id="Solyc05g025680.2.1"/>
    </source>
</evidence>
<organism evidence="7">
    <name type="scientific">Solanum lycopersicum</name>
    <name type="common">Tomato</name>
    <name type="synonym">Lycopersicon esculentum</name>
    <dbReference type="NCBI Taxonomy" id="4081"/>
    <lineage>
        <taxon>Eukaryota</taxon>
        <taxon>Viridiplantae</taxon>
        <taxon>Streptophyta</taxon>
        <taxon>Embryophyta</taxon>
        <taxon>Tracheophyta</taxon>
        <taxon>Spermatophyta</taxon>
        <taxon>Magnoliopsida</taxon>
        <taxon>eudicotyledons</taxon>
        <taxon>Gunneridae</taxon>
        <taxon>Pentapetalae</taxon>
        <taxon>asterids</taxon>
        <taxon>lamiids</taxon>
        <taxon>Solanales</taxon>
        <taxon>Solanaceae</taxon>
        <taxon>Solanoideae</taxon>
        <taxon>Solaneae</taxon>
        <taxon>Solanum</taxon>
        <taxon>Solanum subgen. Lycopersicon</taxon>
    </lineage>
</organism>
<accession>A0A3Q7GJC6</accession>
<proteinExistence type="predicted"/>
<dbReference type="CDD" id="cd06186">
    <property type="entry name" value="NOX_Duox_like_FAD_NADP"/>
    <property type="match status" value="1"/>
</dbReference>
<dbReference type="InterPro" id="IPR050369">
    <property type="entry name" value="RBOH/FRE"/>
</dbReference>
<dbReference type="InterPro" id="IPR017938">
    <property type="entry name" value="Riboflavin_synthase-like_b-brl"/>
</dbReference>
<dbReference type="Pfam" id="PF08022">
    <property type="entry name" value="FAD_binding_8"/>
    <property type="match status" value="1"/>
</dbReference>
<dbReference type="Gramene" id="Solyc05g025680.2.1">
    <property type="protein sequence ID" value="Solyc05g025680.2.1"/>
    <property type="gene ID" value="Solyc05g025680.2"/>
</dbReference>
<name>A0A3Q7GJC6_SOLLC</name>
<dbReference type="STRING" id="4081.A0A3Q7GJC6"/>
<evidence type="ECO:0000259" key="5">
    <source>
        <dbReference type="Pfam" id="PF08022"/>
    </source>
</evidence>
<evidence type="ECO:0000256" key="2">
    <source>
        <dbReference type="ARBA" id="ARBA00022827"/>
    </source>
</evidence>
<evidence type="ECO:0000313" key="8">
    <source>
        <dbReference type="Proteomes" id="UP000004994"/>
    </source>
</evidence>
<dbReference type="PANTHER" id="PTHR11972">
    <property type="entry name" value="NADPH OXIDASE"/>
    <property type="match status" value="1"/>
</dbReference>
<keyword evidence="2" id="KW-0274">FAD</keyword>
<feature type="domain" description="FAD-binding 8" evidence="5">
    <location>
        <begin position="10"/>
        <end position="84"/>
    </location>
</feature>
<dbReference type="Proteomes" id="UP000004994">
    <property type="component" value="Chromosome 5"/>
</dbReference>
<dbReference type="InterPro" id="IPR039261">
    <property type="entry name" value="FNR_nucleotide-bd"/>
</dbReference>
<keyword evidence="8" id="KW-1185">Reference proteome</keyword>
<evidence type="ECO:0000256" key="4">
    <source>
        <dbReference type="SAM" id="MobiDB-lite"/>
    </source>
</evidence>
<dbReference type="OMA" id="KRTHICP"/>
<dbReference type="InParanoid" id="A0A3Q7GJC6"/>
<dbReference type="Gene3D" id="3.40.50.80">
    <property type="entry name" value="Nucleotide-binding domain of ferredoxin-NADP reductase (FNR) module"/>
    <property type="match status" value="1"/>
</dbReference>
<dbReference type="Pfam" id="PF08030">
    <property type="entry name" value="NAD_binding_6"/>
    <property type="match status" value="1"/>
</dbReference>
<dbReference type="InterPro" id="IPR013112">
    <property type="entry name" value="FAD-bd_8"/>
</dbReference>
<evidence type="ECO:0008006" key="9">
    <source>
        <dbReference type="Google" id="ProtNLM"/>
    </source>
</evidence>
<feature type="compositionally biased region" description="Low complexity" evidence="4">
    <location>
        <begin position="128"/>
        <end position="145"/>
    </location>
</feature>
<evidence type="ECO:0000256" key="1">
    <source>
        <dbReference type="ARBA" id="ARBA00022630"/>
    </source>
</evidence>
<dbReference type="GO" id="GO:0016491">
    <property type="term" value="F:oxidoreductase activity"/>
    <property type="evidence" value="ECO:0007669"/>
    <property type="project" value="UniProtKB-KW"/>
</dbReference>
<dbReference type="SUPFAM" id="SSF63380">
    <property type="entry name" value="Riboflavin synthase domain-like"/>
    <property type="match status" value="1"/>
</dbReference>
<evidence type="ECO:0000259" key="6">
    <source>
        <dbReference type="Pfam" id="PF08030"/>
    </source>
</evidence>
<keyword evidence="3" id="KW-0560">Oxidoreductase</keyword>
<dbReference type="AlphaFoldDB" id="A0A3Q7GJC6"/>
<feature type="region of interest" description="Disordered" evidence="4">
    <location>
        <begin position="118"/>
        <end position="148"/>
    </location>
</feature>
<dbReference type="InterPro" id="IPR000778">
    <property type="entry name" value="Cyt_b245_heavy_chain"/>
</dbReference>
<dbReference type="SUPFAM" id="SSF52343">
    <property type="entry name" value="Ferredoxin reductase-like, C-terminal NADP-linked domain"/>
    <property type="match status" value="1"/>
</dbReference>